<comment type="caution">
    <text evidence="2">The sequence shown here is derived from an EMBL/GenBank/DDBJ whole genome shotgun (WGS) entry which is preliminary data.</text>
</comment>
<evidence type="ECO:0000313" key="3">
    <source>
        <dbReference type="Proteomes" id="UP000007151"/>
    </source>
</evidence>
<sequence length="23" mass="2546">MFFLSVFVLTIALTTATDVQQCP</sequence>
<proteinExistence type="predicted"/>
<dbReference type="Proteomes" id="UP000007151">
    <property type="component" value="Unassembled WGS sequence"/>
</dbReference>
<evidence type="ECO:0000313" key="2">
    <source>
        <dbReference type="EMBL" id="OWR47337.1"/>
    </source>
</evidence>
<dbReference type="EMBL" id="AGBW02011042">
    <property type="protein sequence ID" value="OWR47337.1"/>
    <property type="molecule type" value="Genomic_DNA"/>
</dbReference>
<feature type="non-terminal residue" evidence="2">
    <location>
        <position position="23"/>
    </location>
</feature>
<dbReference type="AlphaFoldDB" id="A0A212F0T8"/>
<protein>
    <submittedName>
        <fullName evidence="2">ML-domain containing secreted protein</fullName>
    </submittedName>
</protein>
<dbReference type="InParanoid" id="A0A212F0T8"/>
<dbReference type="KEGG" id="dpl:KGM_202315A"/>
<name>A0A212F0T8_DANPL</name>
<keyword evidence="1" id="KW-0732">Signal</keyword>
<organism evidence="2 3">
    <name type="scientific">Danaus plexippus plexippus</name>
    <dbReference type="NCBI Taxonomy" id="278856"/>
    <lineage>
        <taxon>Eukaryota</taxon>
        <taxon>Metazoa</taxon>
        <taxon>Ecdysozoa</taxon>
        <taxon>Arthropoda</taxon>
        <taxon>Hexapoda</taxon>
        <taxon>Insecta</taxon>
        <taxon>Pterygota</taxon>
        <taxon>Neoptera</taxon>
        <taxon>Endopterygota</taxon>
        <taxon>Lepidoptera</taxon>
        <taxon>Glossata</taxon>
        <taxon>Ditrysia</taxon>
        <taxon>Papilionoidea</taxon>
        <taxon>Nymphalidae</taxon>
        <taxon>Danainae</taxon>
        <taxon>Danaini</taxon>
        <taxon>Danaina</taxon>
        <taxon>Danaus</taxon>
        <taxon>Danaus</taxon>
    </lineage>
</organism>
<gene>
    <name evidence="2" type="ORF">KGM_202315A</name>
</gene>
<evidence type="ECO:0000256" key="1">
    <source>
        <dbReference type="SAM" id="SignalP"/>
    </source>
</evidence>
<feature type="chain" id="PRO_5012555565" evidence="1">
    <location>
        <begin position="17"/>
        <end position="23"/>
    </location>
</feature>
<reference evidence="2 3" key="1">
    <citation type="journal article" date="2011" name="Cell">
        <title>The monarch butterfly genome yields insights into long-distance migration.</title>
        <authorList>
            <person name="Zhan S."/>
            <person name="Merlin C."/>
            <person name="Boore J.L."/>
            <person name="Reppert S.M."/>
        </authorList>
    </citation>
    <scope>NUCLEOTIDE SEQUENCE [LARGE SCALE GENOMIC DNA]</scope>
    <source>
        <strain evidence="2">F-2</strain>
    </source>
</reference>
<keyword evidence="3" id="KW-1185">Reference proteome</keyword>
<feature type="signal peptide" evidence="1">
    <location>
        <begin position="1"/>
        <end position="16"/>
    </location>
</feature>
<accession>A0A212F0T8</accession>